<feature type="domain" description="ABC3 transporter permease C-terminal" evidence="8">
    <location>
        <begin position="331"/>
        <end position="459"/>
    </location>
</feature>
<evidence type="ECO:0000256" key="6">
    <source>
        <dbReference type="ARBA" id="ARBA00038076"/>
    </source>
</evidence>
<dbReference type="InterPro" id="IPR003838">
    <property type="entry name" value="ABC3_permease_C"/>
</dbReference>
<evidence type="ECO:0000256" key="2">
    <source>
        <dbReference type="ARBA" id="ARBA00022475"/>
    </source>
</evidence>
<evidence type="ECO:0000256" key="5">
    <source>
        <dbReference type="ARBA" id="ARBA00023136"/>
    </source>
</evidence>
<evidence type="ECO:0000259" key="9">
    <source>
        <dbReference type="Pfam" id="PF12704"/>
    </source>
</evidence>
<dbReference type="GO" id="GO:0022857">
    <property type="term" value="F:transmembrane transporter activity"/>
    <property type="evidence" value="ECO:0007669"/>
    <property type="project" value="TreeGrafter"/>
</dbReference>
<keyword evidence="2" id="KW-1003">Cell membrane</keyword>
<name>A0AAW9MRS2_9FIRM</name>
<sequence length="466" mass="51904">MKIKDLFSLALRNLWRRKVRTILTIMGVVIGSTSIIIMLSLGEAQNKQIDKMIKENDLLKSIEVSPEKYFDPRYDTGREPTSGIITSSVIKAIKDLDHVTGVIYSEQPTFQSGIKFKKYMLGGEVLGLSKETFDTVGINLVEGRMPNPDSKDLEIIVNQDSFIHMLYQPNSRDINQEVKLDKILGLKGQLTLGGNGYFENEKNPLSEMYDDGGEQQKNNKKEKVTVKVVGTYSSNNYNRYSYSVLTREETVLKLNDRNDKLTLSPKEYNKKRKSSKRYYNDLTVKVDDMANIDSVTKQIEDMSLMAHSNKEMIENMKKANATGQAILAGIGSISFIVAAIGITNTMVMSIYERTKEIGVMKVIGASINDIRWLFLLESGMIGLIGGIIGVLFSLGISILLNSVLAPALMNEFGFGMMDGEIPVISEVSPQLIIIALAFSFIIGLATGYFPARRATKLSPIEALRTE</sequence>
<protein>
    <submittedName>
        <fullName evidence="10">ABC transporter permease</fullName>
    </submittedName>
</protein>
<reference evidence="10 11" key="1">
    <citation type="submission" date="2024-01" db="EMBL/GenBank/DDBJ databases">
        <title>Complete genome sequence of Citroniella saccharovorans strain M6.X9, isolated from human fecal sample.</title>
        <authorList>
            <person name="Cheng G."/>
            <person name="Westerholm M."/>
            <person name="Schnurer A."/>
        </authorList>
    </citation>
    <scope>NUCLEOTIDE SEQUENCE [LARGE SCALE GENOMIC DNA]</scope>
    <source>
        <strain evidence="10 11">DSM 29873</strain>
    </source>
</reference>
<dbReference type="Pfam" id="PF12704">
    <property type="entry name" value="MacB_PCD"/>
    <property type="match status" value="1"/>
</dbReference>
<keyword evidence="5 7" id="KW-0472">Membrane</keyword>
<gene>
    <name evidence="10" type="ORF">VLK81_02130</name>
</gene>
<evidence type="ECO:0000259" key="8">
    <source>
        <dbReference type="Pfam" id="PF02687"/>
    </source>
</evidence>
<organism evidence="10 11">
    <name type="scientific">Citroniella saccharovorans</name>
    <dbReference type="NCBI Taxonomy" id="2053367"/>
    <lineage>
        <taxon>Bacteria</taxon>
        <taxon>Bacillati</taxon>
        <taxon>Bacillota</taxon>
        <taxon>Tissierellia</taxon>
        <taxon>Tissierellales</taxon>
        <taxon>Peptoniphilaceae</taxon>
        <taxon>Citroniella</taxon>
    </lineage>
</organism>
<dbReference type="Pfam" id="PF02687">
    <property type="entry name" value="FtsX"/>
    <property type="match status" value="1"/>
</dbReference>
<proteinExistence type="inferred from homology"/>
<dbReference type="InterPro" id="IPR025857">
    <property type="entry name" value="MacB_PCD"/>
</dbReference>
<evidence type="ECO:0000256" key="4">
    <source>
        <dbReference type="ARBA" id="ARBA00022989"/>
    </source>
</evidence>
<feature type="transmembrane region" description="Helical" evidence="7">
    <location>
        <begin position="372"/>
        <end position="400"/>
    </location>
</feature>
<dbReference type="RefSeq" id="WP_324618864.1">
    <property type="nucleotide sequence ID" value="NZ_JAYKOT010000001.1"/>
</dbReference>
<dbReference type="AlphaFoldDB" id="A0AAW9MRS2"/>
<comment type="similarity">
    <text evidence="6">Belongs to the ABC-4 integral membrane protein family.</text>
</comment>
<feature type="transmembrane region" description="Helical" evidence="7">
    <location>
        <begin position="431"/>
        <end position="451"/>
    </location>
</feature>
<feature type="transmembrane region" description="Helical" evidence="7">
    <location>
        <begin position="325"/>
        <end position="351"/>
    </location>
</feature>
<comment type="caution">
    <text evidence="10">The sequence shown here is derived from an EMBL/GenBank/DDBJ whole genome shotgun (WGS) entry which is preliminary data.</text>
</comment>
<accession>A0AAW9MRS2</accession>
<evidence type="ECO:0000313" key="10">
    <source>
        <dbReference type="EMBL" id="MEB3428831.1"/>
    </source>
</evidence>
<dbReference type="Proteomes" id="UP001357733">
    <property type="component" value="Unassembled WGS sequence"/>
</dbReference>
<keyword evidence="3 7" id="KW-0812">Transmembrane</keyword>
<dbReference type="InterPro" id="IPR050250">
    <property type="entry name" value="Macrolide_Exporter_MacB"/>
</dbReference>
<dbReference type="PANTHER" id="PTHR30572">
    <property type="entry name" value="MEMBRANE COMPONENT OF TRANSPORTER-RELATED"/>
    <property type="match status" value="1"/>
</dbReference>
<evidence type="ECO:0000256" key="7">
    <source>
        <dbReference type="SAM" id="Phobius"/>
    </source>
</evidence>
<dbReference type="PANTHER" id="PTHR30572:SF4">
    <property type="entry name" value="ABC TRANSPORTER PERMEASE YTRF"/>
    <property type="match status" value="1"/>
</dbReference>
<evidence type="ECO:0000313" key="11">
    <source>
        <dbReference type="Proteomes" id="UP001357733"/>
    </source>
</evidence>
<evidence type="ECO:0000256" key="1">
    <source>
        <dbReference type="ARBA" id="ARBA00004651"/>
    </source>
</evidence>
<comment type="subcellular location">
    <subcellularLocation>
        <location evidence="1">Cell membrane</location>
        <topology evidence="1">Multi-pass membrane protein</topology>
    </subcellularLocation>
</comment>
<dbReference type="GO" id="GO:0005886">
    <property type="term" value="C:plasma membrane"/>
    <property type="evidence" value="ECO:0007669"/>
    <property type="project" value="UniProtKB-SubCell"/>
</dbReference>
<dbReference type="EMBL" id="JAYKOT010000001">
    <property type="protein sequence ID" value="MEB3428831.1"/>
    <property type="molecule type" value="Genomic_DNA"/>
</dbReference>
<feature type="domain" description="MacB-like periplasmic core" evidence="9">
    <location>
        <begin position="21"/>
        <end position="301"/>
    </location>
</feature>
<keyword evidence="11" id="KW-1185">Reference proteome</keyword>
<keyword evidence="4 7" id="KW-1133">Transmembrane helix</keyword>
<evidence type="ECO:0000256" key="3">
    <source>
        <dbReference type="ARBA" id="ARBA00022692"/>
    </source>
</evidence>
<feature type="transmembrane region" description="Helical" evidence="7">
    <location>
        <begin position="21"/>
        <end position="42"/>
    </location>
</feature>